<dbReference type="Proteomes" id="UP000037696">
    <property type="component" value="Unassembled WGS sequence"/>
</dbReference>
<protein>
    <submittedName>
        <fullName evidence="2">Uncharacterized protein</fullName>
    </submittedName>
</protein>
<feature type="compositionally biased region" description="Basic residues" evidence="1">
    <location>
        <begin position="7"/>
        <end position="24"/>
    </location>
</feature>
<dbReference type="EMBL" id="LHQQ01000103">
    <property type="protein sequence ID" value="KOS42565.1"/>
    <property type="molecule type" value="Genomic_DNA"/>
</dbReference>
<gene>
    <name evidence="2" type="ORF">ACN38_g6573</name>
</gene>
<reference evidence="2 3" key="1">
    <citation type="submission" date="2015-08" db="EMBL/GenBank/DDBJ databases">
        <title>Genome sequencing of Penicillium nordicum.</title>
        <authorList>
            <person name="Nguyen H.D."/>
            <person name="Seifert K.A."/>
        </authorList>
    </citation>
    <scope>NUCLEOTIDE SEQUENCE [LARGE SCALE GENOMIC DNA]</scope>
    <source>
        <strain evidence="2 3">DAOMC 185683</strain>
    </source>
</reference>
<evidence type="ECO:0000313" key="3">
    <source>
        <dbReference type="Proteomes" id="UP000037696"/>
    </source>
</evidence>
<evidence type="ECO:0000313" key="2">
    <source>
        <dbReference type="EMBL" id="KOS42565.1"/>
    </source>
</evidence>
<accession>A0A0M9WF72</accession>
<name>A0A0M9WF72_9EURO</name>
<keyword evidence="3" id="KW-1185">Reference proteome</keyword>
<organism evidence="2 3">
    <name type="scientific">Penicillium nordicum</name>
    <dbReference type="NCBI Taxonomy" id="229535"/>
    <lineage>
        <taxon>Eukaryota</taxon>
        <taxon>Fungi</taxon>
        <taxon>Dikarya</taxon>
        <taxon>Ascomycota</taxon>
        <taxon>Pezizomycotina</taxon>
        <taxon>Eurotiomycetes</taxon>
        <taxon>Eurotiomycetidae</taxon>
        <taxon>Eurotiales</taxon>
        <taxon>Aspergillaceae</taxon>
        <taxon>Penicillium</taxon>
    </lineage>
</organism>
<proteinExistence type="predicted"/>
<feature type="region of interest" description="Disordered" evidence="1">
    <location>
        <begin position="1"/>
        <end position="29"/>
    </location>
</feature>
<comment type="caution">
    <text evidence="2">The sequence shown here is derived from an EMBL/GenBank/DDBJ whole genome shotgun (WGS) entry which is preliminary data.</text>
</comment>
<dbReference type="AlphaFoldDB" id="A0A0M9WF72"/>
<sequence length="69" mass="7875">MCVYNLPKKKEKKRKKKKRIKLPPRGRGPSRFLTFSPLFTLLQNYITPVPEGYAIAICNLHSSPKGAMS</sequence>
<evidence type="ECO:0000256" key="1">
    <source>
        <dbReference type="SAM" id="MobiDB-lite"/>
    </source>
</evidence>